<dbReference type="GO" id="GO:0042742">
    <property type="term" value="P:defense response to bacterium"/>
    <property type="evidence" value="ECO:0007669"/>
    <property type="project" value="UniProtKB-KW"/>
</dbReference>
<dbReference type="GO" id="GO:0008745">
    <property type="term" value="F:N-acetylmuramoyl-L-alanine amidase activity"/>
    <property type="evidence" value="ECO:0007669"/>
    <property type="project" value="UniProtKB-EC"/>
</dbReference>
<name>A0A6J5PIY8_9CAUD</name>
<feature type="domain" description="N-acetylmuramoyl-L-alanine amidase" evidence="7">
    <location>
        <begin position="8"/>
        <end position="158"/>
    </location>
</feature>
<keyword evidence="3" id="KW-0929">Antimicrobial</keyword>
<dbReference type="PANTHER" id="PTHR30417">
    <property type="entry name" value="N-ACETYLMURAMOYL-L-ALANINE AMIDASE AMID"/>
    <property type="match status" value="1"/>
</dbReference>
<evidence type="ECO:0000256" key="3">
    <source>
        <dbReference type="ARBA" id="ARBA00022529"/>
    </source>
</evidence>
<dbReference type="PANTHER" id="PTHR30417:SF1">
    <property type="entry name" value="N-ACETYLMURAMOYL-L-ALANINE AMIDASE AMID"/>
    <property type="match status" value="1"/>
</dbReference>
<reference evidence="8" key="1">
    <citation type="submission" date="2020-05" db="EMBL/GenBank/DDBJ databases">
        <authorList>
            <person name="Chiriac C."/>
            <person name="Salcher M."/>
            <person name="Ghai R."/>
            <person name="Kavagutti S V."/>
        </authorList>
    </citation>
    <scope>NUCLEOTIDE SEQUENCE</scope>
</reference>
<dbReference type="CDD" id="cd06583">
    <property type="entry name" value="PGRP"/>
    <property type="match status" value="1"/>
</dbReference>
<keyword evidence="4" id="KW-0081">Bacteriolytic enzyme</keyword>
<comment type="catalytic activity">
    <reaction evidence="1">
        <text>Hydrolyzes the link between N-acetylmuramoyl residues and L-amino acid residues in certain cell-wall glycopeptides.</text>
        <dbReference type="EC" id="3.5.1.28"/>
    </reaction>
</comment>
<dbReference type="GO" id="GO:0009253">
    <property type="term" value="P:peptidoglycan catabolic process"/>
    <property type="evidence" value="ECO:0007669"/>
    <property type="project" value="InterPro"/>
</dbReference>
<dbReference type="InterPro" id="IPR051206">
    <property type="entry name" value="NAMLAA_amidase_2"/>
</dbReference>
<evidence type="ECO:0000256" key="6">
    <source>
        <dbReference type="ARBA" id="ARBA00023316"/>
    </source>
</evidence>
<protein>
    <recommendedName>
        <fullName evidence="2">N-acetylmuramoyl-L-alanine amidase</fullName>
        <ecNumber evidence="2">3.5.1.28</ecNumber>
    </recommendedName>
</protein>
<dbReference type="EC" id="3.5.1.28" evidence="2"/>
<evidence type="ECO:0000256" key="1">
    <source>
        <dbReference type="ARBA" id="ARBA00001561"/>
    </source>
</evidence>
<keyword evidence="6" id="KW-0961">Cell wall biogenesis/degradation</keyword>
<evidence type="ECO:0000256" key="4">
    <source>
        <dbReference type="ARBA" id="ARBA00022638"/>
    </source>
</evidence>
<dbReference type="InterPro" id="IPR036505">
    <property type="entry name" value="Amidase/PGRP_sf"/>
</dbReference>
<dbReference type="SUPFAM" id="SSF55846">
    <property type="entry name" value="N-acetylmuramoyl-L-alanine amidase-like"/>
    <property type="match status" value="1"/>
</dbReference>
<dbReference type="InterPro" id="IPR002502">
    <property type="entry name" value="Amidase_domain"/>
</dbReference>
<evidence type="ECO:0000256" key="5">
    <source>
        <dbReference type="ARBA" id="ARBA00022801"/>
    </source>
</evidence>
<proteinExistence type="predicted"/>
<dbReference type="EMBL" id="LR796852">
    <property type="protein sequence ID" value="CAB4169926.1"/>
    <property type="molecule type" value="Genomic_DNA"/>
</dbReference>
<evidence type="ECO:0000256" key="2">
    <source>
        <dbReference type="ARBA" id="ARBA00011901"/>
    </source>
</evidence>
<dbReference type="Pfam" id="PF01510">
    <property type="entry name" value="Amidase_2"/>
    <property type="match status" value="1"/>
</dbReference>
<organism evidence="8">
    <name type="scientific">uncultured Caudovirales phage</name>
    <dbReference type="NCBI Taxonomy" id="2100421"/>
    <lineage>
        <taxon>Viruses</taxon>
        <taxon>Duplodnaviria</taxon>
        <taxon>Heunggongvirae</taxon>
        <taxon>Uroviricota</taxon>
        <taxon>Caudoviricetes</taxon>
        <taxon>Peduoviridae</taxon>
        <taxon>Maltschvirus</taxon>
        <taxon>Maltschvirus maltsch</taxon>
    </lineage>
</organism>
<keyword evidence="5" id="KW-0378">Hydrolase</keyword>
<sequence>MGSWQAGHPTGITLHHTADRSLPHVIQYGIAENVGYHLIIDRDGSIHQTANLNYKIYHAGKAMWLKESPNRNHIAVAVISWGRVERIGDEFKSWTGAKIPHDLVAHREGGYWDEATAAQEASLWEVIRWLVKEFKIDPKKICGHSECAQPKGRKDDPKGVLSLTMDEIRQRFSF</sequence>
<dbReference type="GO" id="GO:0071555">
    <property type="term" value="P:cell wall organization"/>
    <property type="evidence" value="ECO:0007669"/>
    <property type="project" value="UniProtKB-KW"/>
</dbReference>
<dbReference type="Gene3D" id="3.40.80.10">
    <property type="entry name" value="Peptidoglycan recognition protein-like"/>
    <property type="match status" value="1"/>
</dbReference>
<gene>
    <name evidence="8" type="ORF">UFOVP901_18</name>
</gene>
<evidence type="ECO:0000313" key="8">
    <source>
        <dbReference type="EMBL" id="CAB4169926.1"/>
    </source>
</evidence>
<dbReference type="GO" id="GO:0001897">
    <property type="term" value="P:symbiont-mediated cytolysis of host cell"/>
    <property type="evidence" value="ECO:0007669"/>
    <property type="project" value="UniProtKB-ARBA"/>
</dbReference>
<evidence type="ECO:0000259" key="7">
    <source>
        <dbReference type="Pfam" id="PF01510"/>
    </source>
</evidence>
<dbReference type="GO" id="GO:0009254">
    <property type="term" value="P:peptidoglycan turnover"/>
    <property type="evidence" value="ECO:0007669"/>
    <property type="project" value="TreeGrafter"/>
</dbReference>
<accession>A0A6J5PIY8</accession>